<evidence type="ECO:0000313" key="2">
    <source>
        <dbReference type="EMBL" id="SVD53771.1"/>
    </source>
</evidence>
<dbReference type="EMBL" id="UINC01157019">
    <property type="protein sequence ID" value="SVD53771.1"/>
    <property type="molecule type" value="Genomic_DNA"/>
</dbReference>
<dbReference type="NCBIfam" id="TIGR01444">
    <property type="entry name" value="fkbM_fam"/>
    <property type="match status" value="1"/>
</dbReference>
<sequence length="256" mass="29809">LYHLHNSAMSTSNTRNKIVSWFKQEREHEEDVVGYSDVESTTIDDYCKNNNIDVDFLKLDTEGSEYEILKGSELQLTKNILGVRSEVSFDNIFENSALFSTMHDFMLDHGYYLLNIDYDGKGDFKNPAVNCNGKYGVLMYCDAVWLRRIDWLFDSMHKDTVTNTIKYAVFCINNNAVDVALEVLLSAKNDHNINFSAIVDTKLYNHLDYLIHKHFYGLKWQPGQLISNHQKIYYNIFGKKMLETQEYNQSNMMNPT</sequence>
<organism evidence="2">
    <name type="scientific">marine metagenome</name>
    <dbReference type="NCBI Taxonomy" id="408172"/>
    <lineage>
        <taxon>unclassified sequences</taxon>
        <taxon>metagenomes</taxon>
        <taxon>ecological metagenomes</taxon>
    </lineage>
</organism>
<dbReference type="Gene3D" id="3.40.50.150">
    <property type="entry name" value="Vaccinia Virus protein VP39"/>
    <property type="match status" value="1"/>
</dbReference>
<feature type="non-terminal residue" evidence="2">
    <location>
        <position position="1"/>
    </location>
</feature>
<dbReference type="InterPro" id="IPR006342">
    <property type="entry name" value="FkbM_mtfrase"/>
</dbReference>
<proteinExistence type="predicted"/>
<gene>
    <name evidence="2" type="ORF">METZ01_LOCUS406625</name>
</gene>
<dbReference type="SUPFAM" id="SSF53335">
    <property type="entry name" value="S-adenosyl-L-methionine-dependent methyltransferases"/>
    <property type="match status" value="1"/>
</dbReference>
<evidence type="ECO:0000259" key="1">
    <source>
        <dbReference type="Pfam" id="PF05050"/>
    </source>
</evidence>
<feature type="domain" description="Methyltransferase FkbM" evidence="1">
    <location>
        <begin position="20"/>
        <end position="111"/>
    </location>
</feature>
<dbReference type="Pfam" id="PF05050">
    <property type="entry name" value="Methyltransf_21"/>
    <property type="match status" value="1"/>
</dbReference>
<dbReference type="GO" id="GO:0008171">
    <property type="term" value="F:O-methyltransferase activity"/>
    <property type="evidence" value="ECO:0007669"/>
    <property type="project" value="TreeGrafter"/>
</dbReference>
<dbReference type="InterPro" id="IPR029063">
    <property type="entry name" value="SAM-dependent_MTases_sf"/>
</dbReference>
<reference evidence="2" key="1">
    <citation type="submission" date="2018-05" db="EMBL/GenBank/DDBJ databases">
        <authorList>
            <person name="Lanie J.A."/>
            <person name="Ng W.-L."/>
            <person name="Kazmierczak K.M."/>
            <person name="Andrzejewski T.M."/>
            <person name="Davidsen T.M."/>
            <person name="Wayne K.J."/>
            <person name="Tettelin H."/>
            <person name="Glass J.I."/>
            <person name="Rusch D."/>
            <person name="Podicherti R."/>
            <person name="Tsui H.-C.T."/>
            <person name="Winkler M.E."/>
        </authorList>
    </citation>
    <scope>NUCLEOTIDE SEQUENCE</scope>
</reference>
<dbReference type="PANTHER" id="PTHR36973:SF4">
    <property type="entry name" value="NODULATION PROTEIN"/>
    <property type="match status" value="1"/>
</dbReference>
<dbReference type="PANTHER" id="PTHR36973">
    <property type="entry name" value="SLL1456 PROTEIN-RELATED"/>
    <property type="match status" value="1"/>
</dbReference>
<protein>
    <recommendedName>
        <fullName evidence="1">Methyltransferase FkbM domain-containing protein</fullName>
    </recommendedName>
</protein>
<dbReference type="InterPro" id="IPR053188">
    <property type="entry name" value="FkbM_Methyltransferase"/>
</dbReference>
<name>A0A382W6N8_9ZZZZ</name>
<dbReference type="AlphaFoldDB" id="A0A382W6N8"/>
<accession>A0A382W6N8</accession>